<accession>A0AAW9K1M8</accession>
<dbReference type="RefSeq" id="WP_322808897.1">
    <property type="nucleotide sequence ID" value="NZ_JAVBVO010000003.1"/>
</dbReference>
<reference evidence="3" key="1">
    <citation type="submission" date="2023-08" db="EMBL/GenBank/DDBJ databases">
        <title>Genomic characterization of piscicolin 126 produced by Carnobacterium maltaromaticum CM22 strain isolated from salmon (Salmo salar).</title>
        <authorList>
            <person name="Gonzalez-Gragera E."/>
            <person name="Garcia-Lopez J.D."/>
            <person name="Teso-Perez C."/>
            <person name="Gimenez-Hernandez I."/>
            <person name="Peralta-Sanchez J.M."/>
            <person name="Valdivia E."/>
            <person name="Montalban-Lopez M."/>
            <person name="Martin-Platero A.M."/>
            <person name="Banos A."/>
            <person name="Martinez-Bueno M."/>
        </authorList>
    </citation>
    <scope>NUCLEOTIDE SEQUENCE</scope>
    <source>
        <strain evidence="3">CM22</strain>
    </source>
</reference>
<dbReference type="PANTHER" id="PTHR46558:SF4">
    <property type="entry name" value="DNA-BIDING PHAGE PROTEIN"/>
    <property type="match status" value="1"/>
</dbReference>
<dbReference type="PROSITE" id="PS50943">
    <property type="entry name" value="HTH_CROC1"/>
    <property type="match status" value="1"/>
</dbReference>
<sequence>MHKVLLGERKERKLTQAEIARNIGMSKDYYARRERGSQQFDLDEAKTIADYLGMTIPMLFPEFFN</sequence>
<dbReference type="InterPro" id="IPR001387">
    <property type="entry name" value="Cro/C1-type_HTH"/>
</dbReference>
<gene>
    <name evidence="3" type="ORF">RAK27_08705</name>
</gene>
<evidence type="ECO:0000313" key="3">
    <source>
        <dbReference type="EMBL" id="MDZ5758731.1"/>
    </source>
</evidence>
<dbReference type="GO" id="GO:0003677">
    <property type="term" value="F:DNA binding"/>
    <property type="evidence" value="ECO:0007669"/>
    <property type="project" value="UniProtKB-KW"/>
</dbReference>
<name>A0AAW9K1M8_CARML</name>
<organism evidence="3 4">
    <name type="scientific">Carnobacterium maltaromaticum</name>
    <name type="common">Carnobacterium piscicola</name>
    <dbReference type="NCBI Taxonomy" id="2751"/>
    <lineage>
        <taxon>Bacteria</taxon>
        <taxon>Bacillati</taxon>
        <taxon>Bacillota</taxon>
        <taxon>Bacilli</taxon>
        <taxon>Lactobacillales</taxon>
        <taxon>Carnobacteriaceae</taxon>
        <taxon>Carnobacterium</taxon>
    </lineage>
</organism>
<dbReference type="EMBL" id="JAVBVO010000003">
    <property type="protein sequence ID" value="MDZ5758731.1"/>
    <property type="molecule type" value="Genomic_DNA"/>
</dbReference>
<dbReference type="SUPFAM" id="SSF47413">
    <property type="entry name" value="lambda repressor-like DNA-binding domains"/>
    <property type="match status" value="1"/>
</dbReference>
<dbReference type="CDD" id="cd00093">
    <property type="entry name" value="HTH_XRE"/>
    <property type="match status" value="1"/>
</dbReference>
<proteinExistence type="predicted"/>
<evidence type="ECO:0000313" key="4">
    <source>
        <dbReference type="Proteomes" id="UP001290462"/>
    </source>
</evidence>
<dbReference type="Pfam" id="PF01381">
    <property type="entry name" value="HTH_3"/>
    <property type="match status" value="1"/>
</dbReference>
<feature type="domain" description="HTH cro/C1-type" evidence="2">
    <location>
        <begin position="5"/>
        <end position="59"/>
    </location>
</feature>
<dbReference type="Proteomes" id="UP001290462">
    <property type="component" value="Unassembled WGS sequence"/>
</dbReference>
<evidence type="ECO:0000259" key="2">
    <source>
        <dbReference type="PROSITE" id="PS50943"/>
    </source>
</evidence>
<protein>
    <submittedName>
        <fullName evidence="3">Helix-turn-helix transcriptional regulator</fullName>
    </submittedName>
</protein>
<dbReference type="Gene3D" id="1.10.260.40">
    <property type="entry name" value="lambda repressor-like DNA-binding domains"/>
    <property type="match status" value="1"/>
</dbReference>
<dbReference type="AlphaFoldDB" id="A0AAW9K1M8"/>
<dbReference type="InterPro" id="IPR010982">
    <property type="entry name" value="Lambda_DNA-bd_dom_sf"/>
</dbReference>
<evidence type="ECO:0000256" key="1">
    <source>
        <dbReference type="ARBA" id="ARBA00023125"/>
    </source>
</evidence>
<dbReference type="PANTHER" id="PTHR46558">
    <property type="entry name" value="TRACRIPTIONAL REGULATORY PROTEIN-RELATED-RELATED"/>
    <property type="match status" value="1"/>
</dbReference>
<keyword evidence="1" id="KW-0238">DNA-binding</keyword>
<dbReference type="SMART" id="SM00530">
    <property type="entry name" value="HTH_XRE"/>
    <property type="match status" value="1"/>
</dbReference>
<comment type="caution">
    <text evidence="3">The sequence shown here is derived from an EMBL/GenBank/DDBJ whole genome shotgun (WGS) entry which is preliminary data.</text>
</comment>